<dbReference type="WBParaSite" id="Csp11.Scaffold629.g12172.t1">
    <property type="protein sequence ID" value="Csp11.Scaffold629.g12172.t1"/>
    <property type="gene ID" value="Csp11.Scaffold629.g12172"/>
</dbReference>
<dbReference type="PANTHER" id="PTHR47163:SF3">
    <property type="entry name" value="PROTEIN CBG18017"/>
    <property type="match status" value="1"/>
</dbReference>
<dbReference type="InterPro" id="IPR053164">
    <property type="entry name" value="IS1016-like_transposase"/>
</dbReference>
<dbReference type="PANTHER" id="PTHR47163">
    <property type="entry name" value="DDE_TNP_IS1595 DOMAIN-CONTAINING PROTEIN"/>
    <property type="match status" value="1"/>
</dbReference>
<evidence type="ECO:0000313" key="1">
    <source>
        <dbReference type="Proteomes" id="UP000095282"/>
    </source>
</evidence>
<protein>
    <submittedName>
        <fullName evidence="2">DDE_Tnp_IS1595 domain-containing protein</fullName>
    </submittedName>
</protein>
<proteinExistence type="predicted"/>
<accession>A0A1I7TVE1</accession>
<dbReference type="AlphaFoldDB" id="A0A1I7TVE1"/>
<keyword evidence="1" id="KW-1185">Reference proteome</keyword>
<organism evidence="1 2">
    <name type="scientific">Caenorhabditis tropicalis</name>
    <dbReference type="NCBI Taxonomy" id="1561998"/>
    <lineage>
        <taxon>Eukaryota</taxon>
        <taxon>Metazoa</taxon>
        <taxon>Ecdysozoa</taxon>
        <taxon>Nematoda</taxon>
        <taxon>Chromadorea</taxon>
        <taxon>Rhabditida</taxon>
        <taxon>Rhabditina</taxon>
        <taxon>Rhabditomorpha</taxon>
        <taxon>Rhabditoidea</taxon>
        <taxon>Rhabditidae</taxon>
        <taxon>Peloderinae</taxon>
        <taxon>Caenorhabditis</taxon>
    </lineage>
</organism>
<evidence type="ECO:0000313" key="2">
    <source>
        <dbReference type="WBParaSite" id="Csp11.Scaffold629.g12172.t1"/>
    </source>
</evidence>
<reference evidence="2" key="1">
    <citation type="submission" date="2016-11" db="UniProtKB">
        <authorList>
            <consortium name="WormBaseParasite"/>
        </authorList>
    </citation>
    <scope>IDENTIFICATION</scope>
</reference>
<sequence length="120" mass="14328">MNVSPLPKLTYEFSHRQKRTIRTVLEVLTMQVIESNYQNNDLVIFIHRLVNHKVNFVDPSDRRVHTQSIESTWGAFKRELKDGFPDENIGECMTIYMFRRFLNWNSESGPEHSRCGRKWK</sequence>
<name>A0A1I7TVE1_9PELO</name>
<dbReference type="Proteomes" id="UP000095282">
    <property type="component" value="Unplaced"/>
</dbReference>